<accession>A0ABY3AZ39</accession>
<evidence type="ECO:0000313" key="2">
    <source>
        <dbReference type="EMBL" id="TQR46490.1"/>
    </source>
</evidence>
<feature type="chain" id="PRO_5047075397" description="Fibronectin type-III domain-containing protein" evidence="1">
    <location>
        <begin position="26"/>
        <end position="129"/>
    </location>
</feature>
<reference evidence="2 3" key="1">
    <citation type="submission" date="2018-03" db="EMBL/GenBank/DDBJ databases">
        <title>Aerobic endospore-forming bacteria genome sequencing and assembly.</title>
        <authorList>
            <person name="Cavalcante D.A."/>
            <person name="Driks A."/>
            <person name="Putonti C."/>
            <person name="De-Souza M.T."/>
        </authorList>
    </citation>
    <scope>NUCLEOTIDE SEQUENCE [LARGE SCALE GENOMIC DNA]</scope>
    <source>
        <strain evidence="2 3">SDF0028</strain>
    </source>
</reference>
<gene>
    <name evidence="2" type="ORF">C7Y44_02165</name>
</gene>
<evidence type="ECO:0000256" key="1">
    <source>
        <dbReference type="SAM" id="SignalP"/>
    </source>
</evidence>
<name>A0ABY3AZ39_PAEPP</name>
<proteinExistence type="predicted"/>
<protein>
    <recommendedName>
        <fullName evidence="4">Fibronectin type-III domain-containing protein</fullName>
    </recommendedName>
</protein>
<evidence type="ECO:0008006" key="4">
    <source>
        <dbReference type="Google" id="ProtNLM"/>
    </source>
</evidence>
<organism evidence="2 3">
    <name type="scientific">Paenibacillus popilliae</name>
    <name type="common">Bacillus popilliae</name>
    <dbReference type="NCBI Taxonomy" id="78057"/>
    <lineage>
        <taxon>Bacteria</taxon>
        <taxon>Bacillati</taxon>
        <taxon>Bacillota</taxon>
        <taxon>Bacilli</taxon>
        <taxon>Bacillales</taxon>
        <taxon>Paenibacillaceae</taxon>
        <taxon>Paenibacillus</taxon>
    </lineage>
</organism>
<dbReference type="Proteomes" id="UP000316208">
    <property type="component" value="Unassembled WGS sequence"/>
</dbReference>
<comment type="caution">
    <text evidence="2">The sequence shown here is derived from an EMBL/GenBank/DDBJ whole genome shotgun (WGS) entry which is preliminary data.</text>
</comment>
<feature type="signal peptide" evidence="1">
    <location>
        <begin position="1"/>
        <end position="25"/>
    </location>
</feature>
<sequence length="129" mass="14339">MLKELSVSILAATTLFSASSGAVLAEPLQAPAVEAKAVSQATESTVMAKIEWDEVPGAAWYEISIRDLDTNWKTIGRNTSPDDTKYRTYVKKGNEFKFWVGAFDKKGVLLKQDSTTKRMNRDSSIYLEL</sequence>
<dbReference type="EMBL" id="SADY01000001">
    <property type="protein sequence ID" value="TQR46490.1"/>
    <property type="molecule type" value="Genomic_DNA"/>
</dbReference>
<dbReference type="Gene3D" id="2.60.40.10">
    <property type="entry name" value="Immunoglobulins"/>
    <property type="match status" value="1"/>
</dbReference>
<keyword evidence="1" id="KW-0732">Signal</keyword>
<keyword evidence="3" id="KW-1185">Reference proteome</keyword>
<dbReference type="InterPro" id="IPR013783">
    <property type="entry name" value="Ig-like_fold"/>
</dbReference>
<evidence type="ECO:0000313" key="3">
    <source>
        <dbReference type="Proteomes" id="UP000316208"/>
    </source>
</evidence>
<dbReference type="RefSeq" id="WP_142542565.1">
    <property type="nucleotide sequence ID" value="NZ_SADY01000001.1"/>
</dbReference>